<dbReference type="AlphaFoldDB" id="A0A5E4QBD9"/>
<sequence>MFLMWMLVFVTAFVGCTAIQCYECNSANNSMCLNPTIYDVESVQKYLRSTHCEKTMLPGQHAGSKMFCRKITQTILHKDHDAEVRVTRGCGWVKHHRDCYKADNEDHLETVCQCFSDHCNSAIVHAATSGAILVTAIRFLV</sequence>
<gene>
    <name evidence="10" type="ORF">LSINAPIS_LOCUS6471</name>
</gene>
<dbReference type="Pfam" id="PF17064">
    <property type="entry name" value="QVR"/>
    <property type="match status" value="1"/>
</dbReference>
<evidence type="ECO:0000256" key="1">
    <source>
        <dbReference type="ARBA" id="ARBA00004589"/>
    </source>
</evidence>
<evidence type="ECO:0000256" key="3">
    <source>
        <dbReference type="ARBA" id="ARBA00022692"/>
    </source>
</evidence>
<accession>A0A5E4QBD9</accession>
<protein>
    <submittedName>
        <fullName evidence="10">Uncharacterized protein</fullName>
    </submittedName>
</protein>
<evidence type="ECO:0000256" key="2">
    <source>
        <dbReference type="ARBA" id="ARBA00022622"/>
    </source>
</evidence>
<dbReference type="GO" id="GO:0098552">
    <property type="term" value="C:side of membrane"/>
    <property type="evidence" value="ECO:0007669"/>
    <property type="project" value="UniProtKB-KW"/>
</dbReference>
<name>A0A5E4QBD9_9NEOP</name>
<feature type="signal peptide" evidence="9">
    <location>
        <begin position="1"/>
        <end position="18"/>
    </location>
</feature>
<dbReference type="PANTHER" id="PTHR33562:SF23">
    <property type="entry name" value="PROTEIN QUIVER"/>
    <property type="match status" value="1"/>
</dbReference>
<keyword evidence="7" id="KW-0325">Glycoprotein</keyword>
<dbReference type="GO" id="GO:0032222">
    <property type="term" value="P:regulation of synaptic transmission, cholinergic"/>
    <property type="evidence" value="ECO:0007669"/>
    <property type="project" value="InterPro"/>
</dbReference>
<dbReference type="PANTHER" id="PTHR33562">
    <property type="entry name" value="ATILLA, ISOFORM B-RELATED-RELATED"/>
    <property type="match status" value="1"/>
</dbReference>
<organism evidence="10 11">
    <name type="scientific">Leptidea sinapis</name>
    <dbReference type="NCBI Taxonomy" id="189913"/>
    <lineage>
        <taxon>Eukaryota</taxon>
        <taxon>Metazoa</taxon>
        <taxon>Ecdysozoa</taxon>
        <taxon>Arthropoda</taxon>
        <taxon>Hexapoda</taxon>
        <taxon>Insecta</taxon>
        <taxon>Pterygota</taxon>
        <taxon>Neoptera</taxon>
        <taxon>Endopterygota</taxon>
        <taxon>Lepidoptera</taxon>
        <taxon>Glossata</taxon>
        <taxon>Ditrysia</taxon>
        <taxon>Papilionoidea</taxon>
        <taxon>Pieridae</taxon>
        <taxon>Dismorphiinae</taxon>
        <taxon>Leptidea</taxon>
    </lineage>
</organism>
<keyword evidence="6" id="KW-0472">Membrane</keyword>
<dbReference type="EMBL" id="FZQP02002037">
    <property type="protein sequence ID" value="VVC94558.1"/>
    <property type="molecule type" value="Genomic_DNA"/>
</dbReference>
<keyword evidence="4 9" id="KW-0732">Signal</keyword>
<evidence type="ECO:0000256" key="9">
    <source>
        <dbReference type="SAM" id="SignalP"/>
    </source>
</evidence>
<dbReference type="InterPro" id="IPR031424">
    <property type="entry name" value="QVR-like"/>
</dbReference>
<dbReference type="GO" id="GO:0030431">
    <property type="term" value="P:sleep"/>
    <property type="evidence" value="ECO:0007669"/>
    <property type="project" value="InterPro"/>
</dbReference>
<evidence type="ECO:0000313" key="10">
    <source>
        <dbReference type="EMBL" id="VVC94558.1"/>
    </source>
</evidence>
<reference evidence="10 11" key="1">
    <citation type="submission" date="2017-07" db="EMBL/GenBank/DDBJ databases">
        <authorList>
            <person name="Talla V."/>
            <person name="Backstrom N."/>
        </authorList>
    </citation>
    <scope>NUCLEOTIDE SEQUENCE [LARGE SCALE GENOMIC DNA]</scope>
</reference>
<keyword evidence="8" id="KW-0449">Lipoprotein</keyword>
<comment type="subcellular location">
    <subcellularLocation>
        <location evidence="1">Membrane</location>
        <topology evidence="1">Lipid-anchor</topology>
        <topology evidence="1">GPI-anchor</topology>
    </subcellularLocation>
</comment>
<keyword evidence="3" id="KW-0812">Transmembrane</keyword>
<evidence type="ECO:0000256" key="5">
    <source>
        <dbReference type="ARBA" id="ARBA00022989"/>
    </source>
</evidence>
<evidence type="ECO:0000256" key="7">
    <source>
        <dbReference type="ARBA" id="ARBA00023180"/>
    </source>
</evidence>
<keyword evidence="2" id="KW-0336">GPI-anchor</keyword>
<feature type="chain" id="PRO_5022864814" evidence="9">
    <location>
        <begin position="19"/>
        <end position="141"/>
    </location>
</feature>
<evidence type="ECO:0000313" key="11">
    <source>
        <dbReference type="Proteomes" id="UP000324832"/>
    </source>
</evidence>
<evidence type="ECO:0000256" key="8">
    <source>
        <dbReference type="ARBA" id="ARBA00023288"/>
    </source>
</evidence>
<proteinExistence type="predicted"/>
<evidence type="ECO:0000256" key="4">
    <source>
        <dbReference type="ARBA" id="ARBA00022729"/>
    </source>
</evidence>
<keyword evidence="11" id="KW-1185">Reference proteome</keyword>
<keyword evidence="5" id="KW-1133">Transmembrane helix</keyword>
<dbReference type="Proteomes" id="UP000324832">
    <property type="component" value="Unassembled WGS sequence"/>
</dbReference>
<evidence type="ECO:0000256" key="6">
    <source>
        <dbReference type="ARBA" id="ARBA00023136"/>
    </source>
</evidence>
<dbReference type="InterPro" id="IPR050975">
    <property type="entry name" value="Sleep_regulator"/>
</dbReference>